<dbReference type="EC" id="4.2.1.151" evidence="4"/>
<dbReference type="OrthoDB" id="9810112at2"/>
<evidence type="ECO:0000313" key="5">
    <source>
        <dbReference type="EMBL" id="KAA0257320.1"/>
    </source>
</evidence>
<dbReference type="Pfam" id="PF02621">
    <property type="entry name" value="VitK2_biosynth"/>
    <property type="match status" value="1"/>
</dbReference>
<dbReference type="UniPathway" id="UPA00079"/>
<organism evidence="5 6">
    <name type="scientific">Deferribacter autotrophicus</name>
    <dbReference type="NCBI Taxonomy" id="500465"/>
    <lineage>
        <taxon>Bacteria</taxon>
        <taxon>Pseudomonadati</taxon>
        <taxon>Deferribacterota</taxon>
        <taxon>Deferribacteres</taxon>
        <taxon>Deferribacterales</taxon>
        <taxon>Deferribacteraceae</taxon>
        <taxon>Deferribacter</taxon>
    </lineage>
</organism>
<dbReference type="PANTHER" id="PTHR37690">
    <property type="entry name" value="CHORISMATE DEHYDRATASE"/>
    <property type="match status" value="1"/>
</dbReference>
<dbReference type="AlphaFoldDB" id="A0A5A8F452"/>
<evidence type="ECO:0000256" key="3">
    <source>
        <dbReference type="ARBA" id="ARBA00023239"/>
    </source>
</evidence>
<dbReference type="InterPro" id="IPR003773">
    <property type="entry name" value="Menaquinone_biosynth"/>
</dbReference>
<dbReference type="InterPro" id="IPR030868">
    <property type="entry name" value="MqnA"/>
</dbReference>
<reference evidence="5 6" key="1">
    <citation type="submission" date="2019-06" db="EMBL/GenBank/DDBJ databases">
        <title>Genomic insights into carbon and energy metabolism of Deferribacter autotrophicus revealed new metabolic traits in the phylum Deferribacteres.</title>
        <authorList>
            <person name="Slobodkin A.I."/>
            <person name="Slobodkina G.B."/>
            <person name="Allioux M."/>
            <person name="Alain K."/>
            <person name="Jebbar M."/>
            <person name="Shadrin V."/>
            <person name="Kublanov I.V."/>
            <person name="Toshchakov S.V."/>
            <person name="Bonch-Osmolovskaya E.A."/>
        </authorList>
    </citation>
    <scope>NUCLEOTIDE SEQUENCE [LARGE SCALE GENOMIC DNA]</scope>
    <source>
        <strain evidence="5 6">SL50</strain>
    </source>
</reference>
<dbReference type="GO" id="GO:0009234">
    <property type="term" value="P:menaquinone biosynthetic process"/>
    <property type="evidence" value="ECO:0007669"/>
    <property type="project" value="UniProtKB-UniRule"/>
</dbReference>
<comment type="catalytic activity">
    <reaction evidence="4">
        <text>chorismate = 3-[(1-carboxyvinyl)-oxy]benzoate + H2O</text>
        <dbReference type="Rhea" id="RHEA:40051"/>
        <dbReference type="ChEBI" id="CHEBI:15377"/>
        <dbReference type="ChEBI" id="CHEBI:29748"/>
        <dbReference type="ChEBI" id="CHEBI:76981"/>
        <dbReference type="EC" id="4.2.1.151"/>
    </reaction>
</comment>
<proteinExistence type="inferred from homology"/>
<evidence type="ECO:0000256" key="2">
    <source>
        <dbReference type="ARBA" id="ARBA00022428"/>
    </source>
</evidence>
<comment type="pathway">
    <text evidence="1 4">Quinol/quinone metabolism; menaquinone biosynthesis.</text>
</comment>
<evidence type="ECO:0000256" key="4">
    <source>
        <dbReference type="HAMAP-Rule" id="MF_00995"/>
    </source>
</evidence>
<comment type="caution">
    <text evidence="5">The sequence shown here is derived from an EMBL/GenBank/DDBJ whole genome shotgun (WGS) entry which is preliminary data.</text>
</comment>
<keyword evidence="6" id="KW-1185">Reference proteome</keyword>
<dbReference type="Gene3D" id="3.40.190.10">
    <property type="entry name" value="Periplasmic binding protein-like II"/>
    <property type="match status" value="2"/>
</dbReference>
<protein>
    <recommendedName>
        <fullName evidence="4">Chorismate dehydratase</fullName>
        <ecNumber evidence="4">4.2.1.151</ecNumber>
    </recommendedName>
    <alternativeName>
        <fullName evidence="4">Menaquinone biosynthetic enzyme MqnA</fullName>
    </alternativeName>
</protein>
<sequence>MLIIGEIEYANVYPIFYELKKNGKYKFIKSYPSVLNKALRDGGIDISCCSSIEYARHPENYLILKNLSISSIKEVKSVCLFSNYEIKYLENKNIYLTDESGTSIVLLKILLKKFLNINVNYSIDKNDCDAFLYIGDKALYRFYNSEFKYVFDLGKLWYDFTGFPFVYALWLVNREVAKDKLDILKNFYNELVDIKTNSKKNLSTLIDHYYFKGLTSYQIIDYWETINYDLTTSHLNGLKTFYEYAYEIGEIKKVPKLEFINF</sequence>
<accession>A0A5A8F452</accession>
<dbReference type="Proteomes" id="UP000322876">
    <property type="component" value="Unassembled WGS sequence"/>
</dbReference>
<evidence type="ECO:0000313" key="6">
    <source>
        <dbReference type="Proteomes" id="UP000322876"/>
    </source>
</evidence>
<dbReference type="HAMAP" id="MF_00995">
    <property type="entry name" value="MqnA"/>
    <property type="match status" value="1"/>
</dbReference>
<name>A0A5A8F452_9BACT</name>
<dbReference type="GO" id="GO:0016836">
    <property type="term" value="F:hydro-lyase activity"/>
    <property type="evidence" value="ECO:0007669"/>
    <property type="project" value="UniProtKB-UniRule"/>
</dbReference>
<dbReference type="PANTHER" id="PTHR37690:SF1">
    <property type="entry name" value="CHORISMATE DEHYDRATASE"/>
    <property type="match status" value="1"/>
</dbReference>
<keyword evidence="2 4" id="KW-0474">Menaquinone biosynthesis</keyword>
<keyword evidence="3 4" id="KW-0456">Lyase</keyword>
<comment type="similarity">
    <text evidence="4">Belongs to the MqnA/MqnD family. MqnA subfamily.</text>
</comment>
<dbReference type="RefSeq" id="WP_149266993.1">
    <property type="nucleotide sequence ID" value="NZ_VFJB01000008.1"/>
</dbReference>
<comment type="function">
    <text evidence="4">Catalyzes the dehydration of chorismate into 3-[(1-carboxyvinyl)oxy]benzoate, a step in the biosynthesis of menaquinone (MK, vitamin K2).</text>
</comment>
<dbReference type="EMBL" id="VFJB01000008">
    <property type="protein sequence ID" value="KAA0257320.1"/>
    <property type="molecule type" value="Genomic_DNA"/>
</dbReference>
<dbReference type="CDD" id="cd13634">
    <property type="entry name" value="PBP2_Sco4506"/>
    <property type="match status" value="1"/>
</dbReference>
<evidence type="ECO:0000256" key="1">
    <source>
        <dbReference type="ARBA" id="ARBA00004863"/>
    </source>
</evidence>
<dbReference type="SUPFAM" id="SSF53850">
    <property type="entry name" value="Periplasmic binding protein-like II"/>
    <property type="match status" value="1"/>
</dbReference>
<gene>
    <name evidence="4" type="primary">mqnA</name>
    <name evidence="5" type="ORF">FHQ18_09750</name>
</gene>